<comment type="caution">
    <text evidence="1">The sequence shown here is derived from an EMBL/GenBank/DDBJ whole genome shotgun (WGS) entry which is preliminary data.</text>
</comment>
<accession>A0A9D4F7K9</accession>
<organism evidence="1 2">
    <name type="scientific">Dreissena polymorpha</name>
    <name type="common">Zebra mussel</name>
    <name type="synonym">Mytilus polymorpha</name>
    <dbReference type="NCBI Taxonomy" id="45954"/>
    <lineage>
        <taxon>Eukaryota</taxon>
        <taxon>Metazoa</taxon>
        <taxon>Spiralia</taxon>
        <taxon>Lophotrochozoa</taxon>
        <taxon>Mollusca</taxon>
        <taxon>Bivalvia</taxon>
        <taxon>Autobranchia</taxon>
        <taxon>Heteroconchia</taxon>
        <taxon>Euheterodonta</taxon>
        <taxon>Imparidentia</taxon>
        <taxon>Neoheterodontei</taxon>
        <taxon>Myida</taxon>
        <taxon>Dreissenoidea</taxon>
        <taxon>Dreissenidae</taxon>
        <taxon>Dreissena</taxon>
    </lineage>
</organism>
<proteinExistence type="predicted"/>
<evidence type="ECO:0000313" key="1">
    <source>
        <dbReference type="EMBL" id="KAH3790757.1"/>
    </source>
</evidence>
<dbReference type="EMBL" id="JAIWYP010000008">
    <property type="protein sequence ID" value="KAH3790757.1"/>
    <property type="molecule type" value="Genomic_DNA"/>
</dbReference>
<gene>
    <name evidence="1" type="ORF">DPMN_168964</name>
</gene>
<dbReference type="AlphaFoldDB" id="A0A9D4F7K9"/>
<reference evidence="1" key="2">
    <citation type="submission" date="2020-11" db="EMBL/GenBank/DDBJ databases">
        <authorList>
            <person name="McCartney M.A."/>
            <person name="Auch B."/>
            <person name="Kono T."/>
            <person name="Mallez S."/>
            <person name="Becker A."/>
            <person name="Gohl D.M."/>
            <person name="Silverstein K.A.T."/>
            <person name="Koren S."/>
            <person name="Bechman K.B."/>
            <person name="Herman A."/>
            <person name="Abrahante J.E."/>
            <person name="Garbe J."/>
        </authorList>
    </citation>
    <scope>NUCLEOTIDE SEQUENCE</scope>
    <source>
        <strain evidence="1">Duluth1</strain>
        <tissue evidence="1">Whole animal</tissue>
    </source>
</reference>
<evidence type="ECO:0000313" key="2">
    <source>
        <dbReference type="Proteomes" id="UP000828390"/>
    </source>
</evidence>
<dbReference type="Proteomes" id="UP000828390">
    <property type="component" value="Unassembled WGS sequence"/>
</dbReference>
<protein>
    <submittedName>
        <fullName evidence="1">Uncharacterized protein</fullName>
    </submittedName>
</protein>
<keyword evidence="2" id="KW-1185">Reference proteome</keyword>
<reference evidence="1" key="1">
    <citation type="journal article" date="2019" name="bioRxiv">
        <title>The Genome of the Zebra Mussel, Dreissena polymorpha: A Resource for Invasive Species Research.</title>
        <authorList>
            <person name="McCartney M.A."/>
            <person name="Auch B."/>
            <person name="Kono T."/>
            <person name="Mallez S."/>
            <person name="Zhang Y."/>
            <person name="Obille A."/>
            <person name="Becker A."/>
            <person name="Abrahante J.E."/>
            <person name="Garbe J."/>
            <person name="Badalamenti J.P."/>
            <person name="Herman A."/>
            <person name="Mangelson H."/>
            <person name="Liachko I."/>
            <person name="Sullivan S."/>
            <person name="Sone E.D."/>
            <person name="Koren S."/>
            <person name="Silverstein K.A.T."/>
            <person name="Beckman K.B."/>
            <person name="Gohl D.M."/>
        </authorList>
    </citation>
    <scope>NUCLEOTIDE SEQUENCE</scope>
    <source>
        <strain evidence="1">Duluth1</strain>
        <tissue evidence="1">Whole animal</tissue>
    </source>
</reference>
<name>A0A9D4F7K9_DREPO</name>
<sequence length="80" mass="9471">MVLPYSTKCLHPFFPYVGNTWMTNVVWAVENWSVYGRSVRTCSTNNDVKGWHNRLNRRRRRVTCPSITDHPALRRSYRSA</sequence>